<proteinExistence type="predicted"/>
<evidence type="ECO:0000256" key="2">
    <source>
        <dbReference type="SAM" id="MobiDB-lite"/>
    </source>
</evidence>
<dbReference type="GO" id="GO:0006406">
    <property type="term" value="P:mRNA export from nucleus"/>
    <property type="evidence" value="ECO:0007669"/>
    <property type="project" value="TreeGrafter"/>
</dbReference>
<evidence type="ECO:0000256" key="1">
    <source>
        <dbReference type="ARBA" id="ARBA00022884"/>
    </source>
</evidence>
<feature type="domain" description="RRM" evidence="3">
    <location>
        <begin position="64"/>
        <end position="134"/>
    </location>
</feature>
<sequence>MVSHIDMALSDVIKTSRSVLKNKNIKRKNGKKQIGIQKKTRPIQNERIKKTPLIIPGNPKRTVRLNLSNLASSVTTADLNELFGGFKIRSLSVNFDENGTPLGTADISLSKQSSDRLIQQFSGVKLDGKVIKFAVIDTFNIASRVDFRGRKTEFVPKAIQKKQTQKKVDNKKKKNKTKKPENTKKTMEELDAELYAYMNTSN</sequence>
<evidence type="ECO:0000259" key="3">
    <source>
        <dbReference type="SMART" id="SM00360"/>
    </source>
</evidence>
<evidence type="ECO:0000313" key="4">
    <source>
        <dbReference type="EnsemblMetazoa" id="CJA39304.1"/>
    </source>
</evidence>
<dbReference type="EnsemblMetazoa" id="CJA39304.1">
    <property type="protein sequence ID" value="CJA39304.1"/>
    <property type="gene ID" value="WBGene00215151"/>
</dbReference>
<dbReference type="GO" id="GO:0005634">
    <property type="term" value="C:nucleus"/>
    <property type="evidence" value="ECO:0007669"/>
    <property type="project" value="TreeGrafter"/>
</dbReference>
<evidence type="ECO:0000313" key="5">
    <source>
        <dbReference type="Proteomes" id="UP000005237"/>
    </source>
</evidence>
<dbReference type="InterPro" id="IPR012677">
    <property type="entry name" value="Nucleotide-bd_a/b_plait_sf"/>
</dbReference>
<dbReference type="Proteomes" id="UP000005237">
    <property type="component" value="Unassembled WGS sequence"/>
</dbReference>
<dbReference type="SUPFAM" id="SSF54928">
    <property type="entry name" value="RNA-binding domain, RBD"/>
    <property type="match status" value="1"/>
</dbReference>
<organism evidence="4 5">
    <name type="scientific">Caenorhabditis japonica</name>
    <dbReference type="NCBI Taxonomy" id="281687"/>
    <lineage>
        <taxon>Eukaryota</taxon>
        <taxon>Metazoa</taxon>
        <taxon>Ecdysozoa</taxon>
        <taxon>Nematoda</taxon>
        <taxon>Chromadorea</taxon>
        <taxon>Rhabditida</taxon>
        <taxon>Rhabditina</taxon>
        <taxon>Rhabditomorpha</taxon>
        <taxon>Rhabditoidea</taxon>
        <taxon>Rhabditidae</taxon>
        <taxon>Peloderinae</taxon>
        <taxon>Caenorhabditis</taxon>
    </lineage>
</organism>
<dbReference type="Gene3D" id="3.30.70.330">
    <property type="match status" value="1"/>
</dbReference>
<feature type="compositionally biased region" description="Basic residues" evidence="2">
    <location>
        <begin position="159"/>
        <end position="177"/>
    </location>
</feature>
<reference evidence="5" key="1">
    <citation type="submission" date="2010-08" db="EMBL/GenBank/DDBJ databases">
        <authorList>
            <consortium name="Caenorhabditis japonica Sequencing Consortium"/>
            <person name="Wilson R.K."/>
        </authorList>
    </citation>
    <scope>NUCLEOTIDE SEQUENCE [LARGE SCALE GENOMIC DNA]</scope>
    <source>
        <strain evidence="5">DF5081</strain>
    </source>
</reference>
<dbReference type="InterPro" id="IPR000504">
    <property type="entry name" value="RRM_dom"/>
</dbReference>
<feature type="region of interest" description="Disordered" evidence="2">
    <location>
        <begin position="159"/>
        <end position="186"/>
    </location>
</feature>
<dbReference type="InterPro" id="IPR051229">
    <property type="entry name" value="ALYREF_mRNA_export"/>
</dbReference>
<keyword evidence="1" id="KW-0694">RNA-binding</keyword>
<dbReference type="PANTHER" id="PTHR19965">
    <property type="entry name" value="RNA AND EXPORT FACTOR BINDING PROTEIN"/>
    <property type="match status" value="1"/>
</dbReference>
<dbReference type="SMART" id="SM00360">
    <property type="entry name" value="RRM"/>
    <property type="match status" value="1"/>
</dbReference>
<reference evidence="4" key="2">
    <citation type="submission" date="2022-06" db="UniProtKB">
        <authorList>
            <consortium name="EnsemblMetazoa"/>
        </authorList>
    </citation>
    <scope>IDENTIFICATION</scope>
    <source>
        <strain evidence="4">DF5081</strain>
    </source>
</reference>
<dbReference type="GO" id="GO:0003729">
    <property type="term" value="F:mRNA binding"/>
    <property type="evidence" value="ECO:0007669"/>
    <property type="project" value="TreeGrafter"/>
</dbReference>
<name>A0A8R1EPS1_CAEJA</name>
<keyword evidence="5" id="KW-1185">Reference proteome</keyword>
<dbReference type="PANTHER" id="PTHR19965:SF25">
    <property type="entry name" value="CHROMATIN TARGET OF PRMT1 PROTEIN C-TERMINAL DOMAIN-CONTAINING PROTEIN"/>
    <property type="match status" value="1"/>
</dbReference>
<accession>A0A8R1EPS1</accession>
<protein>
    <submittedName>
        <fullName evidence="4">RRM domain-containing protein</fullName>
    </submittedName>
</protein>
<dbReference type="AlphaFoldDB" id="A0A8R1EPS1"/>
<dbReference type="InterPro" id="IPR035979">
    <property type="entry name" value="RBD_domain_sf"/>
</dbReference>
<dbReference type="OMA" id="MVSHIDM"/>